<evidence type="ECO:0000256" key="6">
    <source>
        <dbReference type="ARBA" id="ARBA00024484"/>
    </source>
</evidence>
<keyword evidence="2" id="KW-0597">Phosphoprotein</keyword>
<dbReference type="AlphaFoldDB" id="L8GK13"/>
<feature type="domain" description="Carrier" evidence="8">
    <location>
        <begin position="689"/>
        <end position="769"/>
    </location>
</feature>
<keyword evidence="5" id="KW-0862">Zinc</keyword>
<dbReference type="Pfam" id="PF00501">
    <property type="entry name" value="AMP-binding"/>
    <property type="match status" value="1"/>
</dbReference>
<evidence type="ECO:0000256" key="4">
    <source>
        <dbReference type="ARBA" id="ARBA00022771"/>
    </source>
</evidence>
<dbReference type="PANTHER" id="PTHR43272:SF91">
    <property type="entry name" value="CARRIER DOMAIN-CONTAINING PROTEIN"/>
    <property type="match status" value="1"/>
</dbReference>
<evidence type="ECO:0000256" key="1">
    <source>
        <dbReference type="ARBA" id="ARBA00022450"/>
    </source>
</evidence>
<dbReference type="InterPro" id="IPR045851">
    <property type="entry name" value="AMP-bd_C_sf"/>
</dbReference>
<evidence type="ECO:0000256" key="7">
    <source>
        <dbReference type="SAM" id="MobiDB-lite"/>
    </source>
</evidence>
<dbReference type="EMBL" id="KB008103">
    <property type="protein sequence ID" value="ELR13058.1"/>
    <property type="molecule type" value="Genomic_DNA"/>
</dbReference>
<reference evidence="9" key="1">
    <citation type="journal article" date="2013" name="Genome Biol.">
        <title>Genome of Acanthamoeba castellanii highlights extensive lateral gene transfer and early evolution of tyrosine kinase signaling.</title>
        <authorList>
            <person name="Clarke M."/>
            <person name="Lohan A.J."/>
            <person name="Liu B."/>
            <person name="Lagkouvardos I."/>
            <person name="Roy S."/>
            <person name="Zafar N."/>
            <person name="Bertelli C."/>
            <person name="Schilde C."/>
            <person name="Kianianmomeni A."/>
            <person name="Burglin T.R."/>
            <person name="Frech C."/>
            <person name="Turcotte B."/>
            <person name="Kopec K.O."/>
            <person name="Synnott J.M."/>
            <person name="Choo C."/>
            <person name="Paponov I."/>
            <person name="Finkler A."/>
            <person name="Soon Heng Tan C."/>
            <person name="Hutchins A.P."/>
            <person name="Weinmeier T."/>
            <person name="Rattei T."/>
            <person name="Chu J.S."/>
            <person name="Gimenez G."/>
            <person name="Irimia M."/>
            <person name="Rigden D.J."/>
            <person name="Fitzpatrick D.A."/>
            <person name="Lorenzo-Morales J."/>
            <person name="Bateman A."/>
            <person name="Chiu C.H."/>
            <person name="Tang P."/>
            <person name="Hegemann P."/>
            <person name="Fromm H."/>
            <person name="Raoult D."/>
            <person name="Greub G."/>
            <person name="Miranda-Saavedra D."/>
            <person name="Chen N."/>
            <person name="Nash P."/>
            <person name="Ginger M.L."/>
            <person name="Horn M."/>
            <person name="Schaap P."/>
            <person name="Caler L."/>
            <person name="Loftus B."/>
        </authorList>
    </citation>
    <scope>NUCLEOTIDE SEQUENCE [LARGE SCALE GENOMIC DNA]</scope>
    <source>
        <strain evidence="9">Neff</strain>
    </source>
</reference>
<dbReference type="Gene3D" id="1.10.1200.10">
    <property type="entry name" value="ACP-like"/>
    <property type="match status" value="1"/>
</dbReference>
<dbReference type="KEGG" id="acan:ACA1_097420"/>
<proteinExistence type="predicted"/>
<dbReference type="SUPFAM" id="SSF51735">
    <property type="entry name" value="NAD(P)-binding Rossmann-fold domains"/>
    <property type="match status" value="1"/>
</dbReference>
<accession>L8GK13</accession>
<dbReference type="STRING" id="1257118.L8GK13"/>
<dbReference type="OrthoDB" id="1700726at2759"/>
<evidence type="ECO:0000256" key="2">
    <source>
        <dbReference type="ARBA" id="ARBA00022553"/>
    </source>
</evidence>
<dbReference type="Pfam" id="PF07993">
    <property type="entry name" value="NAD_binding_4"/>
    <property type="match status" value="1"/>
</dbReference>
<dbReference type="InterPro" id="IPR036291">
    <property type="entry name" value="NAD(P)-bd_dom_sf"/>
</dbReference>
<evidence type="ECO:0000259" key="8">
    <source>
        <dbReference type="PROSITE" id="PS50075"/>
    </source>
</evidence>
<dbReference type="VEuPathDB" id="AmoebaDB:ACA1_097420"/>
<dbReference type="GO" id="GO:0004467">
    <property type="term" value="F:long-chain fatty acid-CoA ligase activity"/>
    <property type="evidence" value="ECO:0007669"/>
    <property type="project" value="UniProtKB-EC"/>
</dbReference>
<sequence>MEAECEGCWRTIRPEDTRYHCPTCDWVERCSACYADKRAPHAHEMLEERGHPWTCQDAVQGPDCVTILSLAFNCFAGRWCLGWRPTLSVDGTEVLAASYKWHTFKEVGLRVRHFAAGLSILGIEARSHLAICSPNRLEWYLADFACVYRSVISVALHTNSHRSDMLYILKRVQATCVVCSPEFVKLFEELAPSLPALQYIIHFDKNQPSLSDGDSLPAQATLGTYPQQHQTGVKILRFSSVERQGALFLAENPTFPIAVPNKPDDVVTVVYTSGSTGLPKGTIYTERLWHDTLRSRTVLYAFPKVYMTSGPLSASSTRKNTERALCNGSRVGCFSGGVDRILEEIPILRPTILSGPPITWITVHQLYTQALNAAYVLRSALTTFHCYSPYHTGGAKNALEKQELKAQVMARFRKMLGSGCIRMITIGGAPVPKEVLQFTRKLFGNIEIRESYGATEIGGIYSNKTVSSDVELKLVDWEEYKTTDKPFPRGEVWVRSPTITPGYYLDEEQTKENFEDGWFKTGDIGMLQQTGDTRSIELIDRKKAPRAPPIHTNLFKLAQGLFVVPEKIEAALTIGCPSIRECFVYGDGSRSHLVAVVVPRAATAVDGEADHHVGRQRLKHEIAEGIRAVSKKQEMRYYEVPRDVILAREPFSEHNGQRTITGKLNRRALAVHYRADIDAAYARTTTQARLTRDTIRDAIAHTISPGAEQLHQQEGQQASLLELGGDSLGAVNLMKIIRERFAVSLPLAMVLERPIDELAEYVERHSGGGGAASGEDSPPQGGSPSDQSTAATQSIDWRRDSRLDPETIRLLDEKCQASSQVSRAGAALEVRGVFVTGVTGFLGAFLLHRILAEFPSATVWCLVRVGPRQADEDAAMRRVRDHMKDYGLWDDAQAQRIRPVAGELSLDRFGLSRDRFDALGDEAEVIFHCGAWVNSLLSYSSLVKGNVVGTRNVVRLAATGRTLSVVHHISSLSVLQDRGTARAHEEDEDLKQLMRRTSGGGGGDVGAYLAALRSGYRQTKCVAELLLRRGRKRGLPVNVFRCGMIVGEAAPHCARGGVANESDWVGRLLCGIVHMRSYPACRGVEFNFVPVDSAAAAIVKIAKHTAGQPGGTFHINNFSQATTFDTLLEGVRRFMEDTASSSSGDAAAPSLEAVTYLAWRRKIDSSDESNPLYVVRSMFRSWFPGTSSAECGKTVALLQAIADSSRKLEEGTDGATAKVACHPIDSRVVASWLHRFKAKDLV</sequence>
<gene>
    <name evidence="9" type="ORF">ACA1_097420</name>
</gene>
<dbReference type="PANTHER" id="PTHR43272">
    <property type="entry name" value="LONG-CHAIN-FATTY-ACID--COA LIGASE"/>
    <property type="match status" value="1"/>
</dbReference>
<dbReference type="OMA" id="CAINCME"/>
<keyword evidence="3" id="KW-0479">Metal-binding</keyword>
<dbReference type="GO" id="GO:0016020">
    <property type="term" value="C:membrane"/>
    <property type="evidence" value="ECO:0007669"/>
    <property type="project" value="TreeGrafter"/>
</dbReference>
<dbReference type="InterPro" id="IPR036736">
    <property type="entry name" value="ACP-like_sf"/>
</dbReference>
<dbReference type="InterPro" id="IPR000873">
    <property type="entry name" value="AMP-dep_synth/lig_dom"/>
</dbReference>
<name>L8GK13_ACACF</name>
<dbReference type="Gene3D" id="3.30.60.90">
    <property type="match status" value="1"/>
</dbReference>
<dbReference type="InterPro" id="IPR013120">
    <property type="entry name" value="FAR_NAD-bd"/>
</dbReference>
<keyword evidence="4" id="KW-0863">Zinc-finger</keyword>
<evidence type="ECO:0000313" key="10">
    <source>
        <dbReference type="Proteomes" id="UP000011083"/>
    </source>
</evidence>
<dbReference type="GO" id="GO:0008270">
    <property type="term" value="F:zinc ion binding"/>
    <property type="evidence" value="ECO:0007669"/>
    <property type="project" value="UniProtKB-KW"/>
</dbReference>
<protein>
    <submittedName>
        <fullName evidence="9">NADbinding domain 4 domain containing protein</fullName>
    </submittedName>
</protein>
<dbReference type="SUPFAM" id="SSF56801">
    <property type="entry name" value="Acetyl-CoA synthetase-like"/>
    <property type="match status" value="1"/>
</dbReference>
<keyword evidence="10" id="KW-1185">Reference proteome</keyword>
<comment type="catalytic activity">
    <reaction evidence="6">
        <text>a long-chain fatty acid + ATP + CoA = a long-chain fatty acyl-CoA + AMP + diphosphate</text>
        <dbReference type="Rhea" id="RHEA:15421"/>
        <dbReference type="ChEBI" id="CHEBI:30616"/>
        <dbReference type="ChEBI" id="CHEBI:33019"/>
        <dbReference type="ChEBI" id="CHEBI:57287"/>
        <dbReference type="ChEBI" id="CHEBI:57560"/>
        <dbReference type="ChEBI" id="CHEBI:83139"/>
        <dbReference type="ChEBI" id="CHEBI:456215"/>
        <dbReference type="EC" id="6.2.1.3"/>
    </reaction>
    <physiologicalReaction direction="left-to-right" evidence="6">
        <dbReference type="Rhea" id="RHEA:15422"/>
    </physiologicalReaction>
</comment>
<dbReference type="NCBIfam" id="TIGR01746">
    <property type="entry name" value="Thioester-redct"/>
    <property type="match status" value="1"/>
</dbReference>
<dbReference type="GeneID" id="14913500"/>
<dbReference type="Gene3D" id="3.40.50.12780">
    <property type="entry name" value="N-terminal domain of ligase-like"/>
    <property type="match status" value="1"/>
</dbReference>
<dbReference type="Proteomes" id="UP000011083">
    <property type="component" value="Unassembled WGS sequence"/>
</dbReference>
<dbReference type="Pfam" id="PF23562">
    <property type="entry name" value="AMP-binding_C_3"/>
    <property type="match status" value="1"/>
</dbReference>
<dbReference type="Pfam" id="PF00550">
    <property type="entry name" value="PP-binding"/>
    <property type="match status" value="1"/>
</dbReference>
<feature type="compositionally biased region" description="Low complexity" evidence="7">
    <location>
        <begin position="773"/>
        <end position="788"/>
    </location>
</feature>
<dbReference type="PROSITE" id="PS50075">
    <property type="entry name" value="CARRIER"/>
    <property type="match status" value="1"/>
</dbReference>
<dbReference type="PROSITE" id="PS00455">
    <property type="entry name" value="AMP_BINDING"/>
    <property type="match status" value="1"/>
</dbReference>
<keyword evidence="1" id="KW-0596">Phosphopantetheine</keyword>
<dbReference type="InterPro" id="IPR042099">
    <property type="entry name" value="ANL_N_sf"/>
</dbReference>
<dbReference type="InterPro" id="IPR010080">
    <property type="entry name" value="Thioester_reductase-like_dom"/>
</dbReference>
<dbReference type="GO" id="GO:0005783">
    <property type="term" value="C:endoplasmic reticulum"/>
    <property type="evidence" value="ECO:0007669"/>
    <property type="project" value="TreeGrafter"/>
</dbReference>
<dbReference type="Gene3D" id="3.40.50.720">
    <property type="entry name" value="NAD(P)-binding Rossmann-like Domain"/>
    <property type="match status" value="1"/>
</dbReference>
<dbReference type="Gene3D" id="3.30.300.30">
    <property type="match status" value="1"/>
</dbReference>
<dbReference type="InterPro" id="IPR020845">
    <property type="entry name" value="AMP-binding_CS"/>
</dbReference>
<evidence type="ECO:0000256" key="3">
    <source>
        <dbReference type="ARBA" id="ARBA00022723"/>
    </source>
</evidence>
<organism evidence="9 10">
    <name type="scientific">Acanthamoeba castellanii (strain ATCC 30010 / Neff)</name>
    <dbReference type="NCBI Taxonomy" id="1257118"/>
    <lineage>
        <taxon>Eukaryota</taxon>
        <taxon>Amoebozoa</taxon>
        <taxon>Discosea</taxon>
        <taxon>Longamoebia</taxon>
        <taxon>Centramoebida</taxon>
        <taxon>Acanthamoebidae</taxon>
        <taxon>Acanthamoeba</taxon>
    </lineage>
</organism>
<dbReference type="RefSeq" id="XP_004335071.1">
    <property type="nucleotide sequence ID" value="XM_004335023.1"/>
</dbReference>
<evidence type="ECO:0000313" key="9">
    <source>
        <dbReference type="EMBL" id="ELR13058.1"/>
    </source>
</evidence>
<dbReference type="InterPro" id="IPR043145">
    <property type="entry name" value="Znf_ZZ_sf"/>
</dbReference>
<evidence type="ECO:0000256" key="5">
    <source>
        <dbReference type="ARBA" id="ARBA00022833"/>
    </source>
</evidence>
<dbReference type="SUPFAM" id="SSF47336">
    <property type="entry name" value="ACP-like"/>
    <property type="match status" value="1"/>
</dbReference>
<dbReference type="InterPro" id="IPR009081">
    <property type="entry name" value="PP-bd_ACP"/>
</dbReference>
<feature type="region of interest" description="Disordered" evidence="7">
    <location>
        <begin position="765"/>
        <end position="798"/>
    </location>
</feature>